<dbReference type="AlphaFoldDB" id="A0A090RQM7"/>
<accession>A0A090RQM7</accession>
<protein>
    <submittedName>
        <fullName evidence="1">Uncharacterized protein</fullName>
    </submittedName>
</protein>
<evidence type="ECO:0000313" key="2">
    <source>
        <dbReference type="Proteomes" id="UP000029228"/>
    </source>
</evidence>
<dbReference type="EMBL" id="BBMR01000001">
    <property type="protein sequence ID" value="GAL16863.1"/>
    <property type="molecule type" value="Genomic_DNA"/>
</dbReference>
<comment type="caution">
    <text evidence="1">The sequence shown here is derived from an EMBL/GenBank/DDBJ whole genome shotgun (WGS) entry which is preliminary data.</text>
</comment>
<proteinExistence type="predicted"/>
<reference evidence="1 2" key="1">
    <citation type="submission" date="2014-09" db="EMBL/GenBank/DDBJ databases">
        <title>Vibrio maritimus JCM 19235. (C45) whole genome shotgun sequence.</title>
        <authorList>
            <person name="Sawabe T."/>
            <person name="Meirelles P."/>
            <person name="Nakanishi M."/>
            <person name="Sayaka M."/>
            <person name="Hattori M."/>
            <person name="Ohkuma M."/>
        </authorList>
    </citation>
    <scope>NUCLEOTIDE SEQUENCE [LARGE SCALE GENOMIC DNA]</scope>
    <source>
        <strain evidence="2">JCM19235</strain>
    </source>
</reference>
<evidence type="ECO:0000313" key="1">
    <source>
        <dbReference type="EMBL" id="GAL16863.1"/>
    </source>
</evidence>
<dbReference type="Proteomes" id="UP000029228">
    <property type="component" value="Unassembled WGS sequence"/>
</dbReference>
<sequence>MVVSKLFELSVVGTTAYTESSSGLAHIAFDFIKGVDQHLFQFRTEIFSIMIAVGIEIDSAWYLQGEYQLYLWLSFLNISNPAS</sequence>
<keyword evidence="2" id="KW-1185">Reference proteome</keyword>
<name>A0A090RQM7_9VIBR</name>
<gene>
    <name evidence="1" type="ORF">JCM19235_5412</name>
</gene>
<dbReference type="STRING" id="990268.JCM19235_5412"/>
<organism evidence="1 2">
    <name type="scientific">Vibrio maritimus</name>
    <dbReference type="NCBI Taxonomy" id="990268"/>
    <lineage>
        <taxon>Bacteria</taxon>
        <taxon>Pseudomonadati</taxon>
        <taxon>Pseudomonadota</taxon>
        <taxon>Gammaproteobacteria</taxon>
        <taxon>Vibrionales</taxon>
        <taxon>Vibrionaceae</taxon>
        <taxon>Vibrio</taxon>
    </lineage>
</organism>